<evidence type="ECO:0000256" key="3">
    <source>
        <dbReference type="ARBA" id="ARBA00023002"/>
    </source>
</evidence>
<name>A0AA38LYF5_9CUCU</name>
<dbReference type="GO" id="GO:0016616">
    <property type="term" value="F:oxidoreductase activity, acting on the CH-OH group of donors, NAD or NADP as acceptor"/>
    <property type="evidence" value="ECO:0007669"/>
    <property type="project" value="UniProtKB-ARBA"/>
</dbReference>
<dbReference type="PANTHER" id="PTHR43827">
    <property type="entry name" value="2,5-DIKETO-D-GLUCONIC ACID REDUCTASE"/>
    <property type="match status" value="1"/>
</dbReference>
<dbReference type="Proteomes" id="UP001168821">
    <property type="component" value="Unassembled WGS sequence"/>
</dbReference>
<dbReference type="AlphaFoldDB" id="A0AA38LYF5"/>
<keyword evidence="3" id="KW-0560">Oxidoreductase</keyword>
<dbReference type="InterPro" id="IPR036812">
    <property type="entry name" value="NAD(P)_OxRdtase_dom_sf"/>
</dbReference>
<accession>A0AA38LYF5</accession>
<evidence type="ECO:0000313" key="5">
    <source>
        <dbReference type="EMBL" id="KAJ3615882.1"/>
    </source>
</evidence>
<reference evidence="5" key="1">
    <citation type="journal article" date="2023" name="G3 (Bethesda)">
        <title>Whole genome assemblies of Zophobas morio and Tenebrio molitor.</title>
        <authorList>
            <person name="Kaur S."/>
            <person name="Stinson S.A."/>
            <person name="diCenzo G.C."/>
        </authorList>
    </citation>
    <scope>NUCLEOTIDE SEQUENCE</scope>
    <source>
        <strain evidence="5">QUZm001</strain>
    </source>
</reference>
<dbReference type="PANTHER" id="PTHR43827:SF3">
    <property type="entry name" value="NADP-DEPENDENT OXIDOREDUCTASE DOMAIN-CONTAINING PROTEIN"/>
    <property type="match status" value="1"/>
</dbReference>
<keyword evidence="2" id="KW-0521">NADP</keyword>
<gene>
    <name evidence="5" type="ORF">Zmor_012222</name>
</gene>
<dbReference type="SUPFAM" id="SSF51430">
    <property type="entry name" value="NAD(P)-linked oxidoreductase"/>
    <property type="match status" value="1"/>
</dbReference>
<dbReference type="Pfam" id="PF00248">
    <property type="entry name" value="Aldo_ket_red"/>
    <property type="match status" value="1"/>
</dbReference>
<organism evidence="5 6">
    <name type="scientific">Zophobas morio</name>
    <dbReference type="NCBI Taxonomy" id="2755281"/>
    <lineage>
        <taxon>Eukaryota</taxon>
        <taxon>Metazoa</taxon>
        <taxon>Ecdysozoa</taxon>
        <taxon>Arthropoda</taxon>
        <taxon>Hexapoda</taxon>
        <taxon>Insecta</taxon>
        <taxon>Pterygota</taxon>
        <taxon>Neoptera</taxon>
        <taxon>Endopterygota</taxon>
        <taxon>Coleoptera</taxon>
        <taxon>Polyphaga</taxon>
        <taxon>Cucujiformia</taxon>
        <taxon>Tenebrionidae</taxon>
        <taxon>Zophobas</taxon>
    </lineage>
</organism>
<comment type="caution">
    <text evidence="5">The sequence shown here is derived from an EMBL/GenBank/DDBJ whole genome shotgun (WGS) entry which is preliminary data.</text>
</comment>
<proteinExistence type="inferred from homology"/>
<sequence>MMNKILNETYKLHNGVEMPKVGFGTFRMTDPKITKAAVIHALQHGYKMIDTVDVYGNHEIIREAIKESGVNRKDIFITTKV</sequence>
<dbReference type="InterPro" id="IPR023210">
    <property type="entry name" value="NADP_OxRdtase_dom"/>
</dbReference>
<keyword evidence="6" id="KW-1185">Reference proteome</keyword>
<evidence type="ECO:0000313" key="6">
    <source>
        <dbReference type="Proteomes" id="UP001168821"/>
    </source>
</evidence>
<protein>
    <recommendedName>
        <fullName evidence="4">NADP-dependent oxidoreductase domain-containing protein</fullName>
    </recommendedName>
</protein>
<comment type="similarity">
    <text evidence="1">Belongs to the aldo/keto reductase family.</text>
</comment>
<evidence type="ECO:0000259" key="4">
    <source>
        <dbReference type="Pfam" id="PF00248"/>
    </source>
</evidence>
<evidence type="ECO:0000256" key="2">
    <source>
        <dbReference type="ARBA" id="ARBA00022857"/>
    </source>
</evidence>
<dbReference type="InterPro" id="IPR020471">
    <property type="entry name" value="AKR"/>
</dbReference>
<feature type="domain" description="NADP-dependent oxidoreductase" evidence="4">
    <location>
        <begin position="21"/>
        <end position="81"/>
    </location>
</feature>
<dbReference type="Gene3D" id="3.20.20.100">
    <property type="entry name" value="NADP-dependent oxidoreductase domain"/>
    <property type="match status" value="1"/>
</dbReference>
<evidence type="ECO:0000256" key="1">
    <source>
        <dbReference type="ARBA" id="ARBA00007905"/>
    </source>
</evidence>
<dbReference type="EMBL" id="JALNTZ010003835">
    <property type="protein sequence ID" value="KAJ3615882.1"/>
    <property type="molecule type" value="Genomic_DNA"/>
</dbReference>